<keyword evidence="3 5" id="KW-0378">Hydrolase</keyword>
<protein>
    <submittedName>
        <fullName evidence="9">S8 family serine peptidase</fullName>
    </submittedName>
</protein>
<evidence type="ECO:0000256" key="6">
    <source>
        <dbReference type="RuleBase" id="RU003355"/>
    </source>
</evidence>
<feature type="active site" description="Charge relay system" evidence="5">
    <location>
        <position position="381"/>
    </location>
</feature>
<dbReference type="InterPro" id="IPR050131">
    <property type="entry name" value="Peptidase_S8_subtilisin-like"/>
</dbReference>
<proteinExistence type="inferred from homology"/>
<evidence type="ECO:0000256" key="4">
    <source>
        <dbReference type="ARBA" id="ARBA00022825"/>
    </source>
</evidence>
<gene>
    <name evidence="9" type="ORF">SK854_46425</name>
</gene>
<accession>A0ABU4VFD2</accession>
<feature type="domain" description="Peptidase S8/S53" evidence="8">
    <location>
        <begin position="178"/>
        <end position="428"/>
    </location>
</feature>
<dbReference type="PROSITE" id="PS00138">
    <property type="entry name" value="SUBTILASE_SER"/>
    <property type="match status" value="1"/>
</dbReference>
<reference evidence="9 10" key="2">
    <citation type="submission" date="2023-11" db="EMBL/GenBank/DDBJ databases">
        <authorList>
            <person name="Lara A.C."/>
            <person name="Chronakova A."/>
        </authorList>
    </citation>
    <scope>NUCLEOTIDE SEQUENCE [LARGE SCALE GENOMIC DNA]</scope>
    <source>
        <strain evidence="9 10">BCCO 10_0061</strain>
    </source>
</reference>
<feature type="active site" description="Charge relay system" evidence="5">
    <location>
        <position position="219"/>
    </location>
</feature>
<feature type="chain" id="PRO_5045175533" evidence="7">
    <location>
        <begin position="27"/>
        <end position="1031"/>
    </location>
</feature>
<dbReference type="RefSeq" id="WP_319981600.1">
    <property type="nucleotide sequence ID" value="NZ_JAXAVU010000018.1"/>
</dbReference>
<feature type="active site" description="Charge relay system" evidence="5">
    <location>
        <position position="187"/>
    </location>
</feature>
<evidence type="ECO:0000259" key="8">
    <source>
        <dbReference type="Pfam" id="PF00082"/>
    </source>
</evidence>
<dbReference type="InterPro" id="IPR023828">
    <property type="entry name" value="Peptidase_S8_Ser-AS"/>
</dbReference>
<dbReference type="Pfam" id="PF00082">
    <property type="entry name" value="Peptidase_S8"/>
    <property type="match status" value="1"/>
</dbReference>
<dbReference type="PANTHER" id="PTHR43806">
    <property type="entry name" value="PEPTIDASE S8"/>
    <property type="match status" value="1"/>
</dbReference>
<evidence type="ECO:0000313" key="9">
    <source>
        <dbReference type="EMBL" id="MDX8149628.1"/>
    </source>
</evidence>
<organism evidence="9 10">
    <name type="scientific">Lentzea sokolovensis</name>
    <dbReference type="NCBI Taxonomy" id="3095429"/>
    <lineage>
        <taxon>Bacteria</taxon>
        <taxon>Bacillati</taxon>
        <taxon>Actinomycetota</taxon>
        <taxon>Actinomycetes</taxon>
        <taxon>Pseudonocardiales</taxon>
        <taxon>Pseudonocardiaceae</taxon>
        <taxon>Lentzea</taxon>
    </lineage>
</organism>
<dbReference type="PROSITE" id="PS51892">
    <property type="entry name" value="SUBTILASE"/>
    <property type="match status" value="1"/>
</dbReference>
<dbReference type="PANTHER" id="PTHR43806:SF11">
    <property type="entry name" value="CEREVISIN-RELATED"/>
    <property type="match status" value="1"/>
</dbReference>
<evidence type="ECO:0000313" key="10">
    <source>
        <dbReference type="Proteomes" id="UP001285352"/>
    </source>
</evidence>
<dbReference type="Gene3D" id="3.40.50.200">
    <property type="entry name" value="Peptidase S8/S53 domain"/>
    <property type="match status" value="1"/>
</dbReference>
<dbReference type="PRINTS" id="PR00723">
    <property type="entry name" value="SUBTILISIN"/>
</dbReference>
<keyword evidence="4 5" id="KW-0720">Serine protease</keyword>
<dbReference type="PROSITE" id="PS00136">
    <property type="entry name" value="SUBTILASE_ASP"/>
    <property type="match status" value="1"/>
</dbReference>
<evidence type="ECO:0000256" key="7">
    <source>
        <dbReference type="SAM" id="SignalP"/>
    </source>
</evidence>
<sequence length="1031" mass="107582">MRGKSKVLGAVTALALTAASVATATAAPPDDHAPRPGQTTDEVSLVTGDKVLLGHDGQVVAIQPGDGRKNMTFKTARTADGHTVVVPKDAFEPLAAGRLDRRLFDVTTLLEFGYRDRMPLIVDGHARVGARSSSDWSALKSEAATGDKIWLDGIRKPSLDRSVAQIGAPAAHQKGITGKGIKVAIVDTGVDEKHPDLAGQQVAEKNFTTDPDNTDNVGHGTHVGSTVASHDSKYGGVAPGAQLIDAKVCVEFGCQESWILDGMRWAAEQGAQVVNMSLGGGDTPEVDPLEQAVNDLTAQYGTLFVIAAGNSGSTGSVSSPSTAEAALSVGAVDRDDKLAPFSSKGPRVGDSGLKPEVTAPGVDIVAAKAGTSDHLAGSGTSMATPHVAGAAALLRQQHPEWTPAQLKSVLATTAKPTEGVSAFDQGAGRIDVAKAIGQVLTADVVAVNLGLHEWPHADDKPVTKPITYTNPTDAAITLDLAFKGSAPAGMFTLGASKVTVPAKGTASVNVTGDTRVGTKDAAYSGEIVATSGTHTVRTLVGIDREVESYTLTIDMIGRDGQDPGNSFTFLVGLDNNVVKPLSGAGDLKVRLPKGSYYLDTSLPNGERGMDLLFQPDVKLTGDLTITQDARLAQPVSVKAPEETGDFTLGLIAFRRSMGGEDRVGGTLVMFGGFEGVAVAQAGGPLPPSDLSSLAMLQANTTADPHTFYRLAYPVPGSFPVGLNKAPAKKDLARVESTIGGLKPDSQALKGELPVTTLGVSSGTALYPVAVGATAVDYVTTEDVRWQSAVSTRHANGAQERITSGTRTYAAGRTYREREVRPVFSPGLPESPYGFVERYGSQFNVAPPMVSDGTHGEGRSTVDSARTALYRNGVLIGETDTPGGYFPNVPLPRGDFRAEVSLDRSSQFEFSTKVSAVWTFKSQGTEGKIDAPPLSVVRFEPKLDDNGAVPAGTLQRIGLLTQTQGDAGKVRITGVEYSHDDGKSWRRAGVVGNSALVYHPTNAQWTSLKATATDAKGGTVELTVIRAYRVAA</sequence>
<dbReference type="InterPro" id="IPR022398">
    <property type="entry name" value="Peptidase_S8_His-AS"/>
</dbReference>
<dbReference type="InterPro" id="IPR015500">
    <property type="entry name" value="Peptidase_S8_subtilisin-rel"/>
</dbReference>
<name>A0ABU4VFD2_9PSEU</name>
<keyword evidence="2 5" id="KW-0645">Protease</keyword>
<evidence type="ECO:0000256" key="5">
    <source>
        <dbReference type="PROSITE-ProRule" id="PRU01240"/>
    </source>
</evidence>
<evidence type="ECO:0000256" key="3">
    <source>
        <dbReference type="ARBA" id="ARBA00022801"/>
    </source>
</evidence>
<comment type="caution">
    <text evidence="9">The sequence shown here is derived from an EMBL/GenBank/DDBJ whole genome shotgun (WGS) entry which is preliminary data.</text>
</comment>
<evidence type="ECO:0000256" key="2">
    <source>
        <dbReference type="ARBA" id="ARBA00022670"/>
    </source>
</evidence>
<keyword evidence="10" id="KW-1185">Reference proteome</keyword>
<dbReference type="InterPro" id="IPR000209">
    <property type="entry name" value="Peptidase_S8/S53_dom"/>
</dbReference>
<dbReference type="InterPro" id="IPR036852">
    <property type="entry name" value="Peptidase_S8/S53_dom_sf"/>
</dbReference>
<reference evidence="9 10" key="1">
    <citation type="submission" date="2023-11" db="EMBL/GenBank/DDBJ databases">
        <title>Lentzea sokolovensis, sp. nov., Lentzea kristufkii, sp. nov., and Lentzea miocenensis, sp. nov., rare actinobacteria from Sokolov Coal Basin, Miocene lacustrine sediment, Czech Republic.</title>
        <authorList>
            <person name="Lara A."/>
            <person name="Kotroba L."/>
            <person name="Nouioui I."/>
            <person name="Neumann-Schaal M."/>
            <person name="Mast Y."/>
            <person name="Chronakova A."/>
        </authorList>
    </citation>
    <scope>NUCLEOTIDE SEQUENCE [LARGE SCALE GENOMIC DNA]</scope>
    <source>
        <strain evidence="9 10">BCCO 10_0061</strain>
    </source>
</reference>
<dbReference type="SUPFAM" id="SSF52743">
    <property type="entry name" value="Subtilisin-like"/>
    <property type="match status" value="1"/>
</dbReference>
<dbReference type="EMBL" id="JAXAVU010000018">
    <property type="protein sequence ID" value="MDX8149628.1"/>
    <property type="molecule type" value="Genomic_DNA"/>
</dbReference>
<keyword evidence="7" id="KW-0732">Signal</keyword>
<dbReference type="Proteomes" id="UP001285352">
    <property type="component" value="Unassembled WGS sequence"/>
</dbReference>
<dbReference type="InterPro" id="IPR023827">
    <property type="entry name" value="Peptidase_S8_Asp-AS"/>
</dbReference>
<comment type="similarity">
    <text evidence="1 5 6">Belongs to the peptidase S8 family.</text>
</comment>
<feature type="signal peptide" evidence="7">
    <location>
        <begin position="1"/>
        <end position="26"/>
    </location>
</feature>
<evidence type="ECO:0000256" key="1">
    <source>
        <dbReference type="ARBA" id="ARBA00011073"/>
    </source>
</evidence>
<dbReference type="PROSITE" id="PS00137">
    <property type="entry name" value="SUBTILASE_HIS"/>
    <property type="match status" value="1"/>
</dbReference>